<name>A0ABX0Z2H5_9ACTN</name>
<feature type="transmembrane region" description="Helical" evidence="1">
    <location>
        <begin position="6"/>
        <end position="21"/>
    </location>
</feature>
<comment type="caution">
    <text evidence="2">The sequence shown here is derived from an EMBL/GenBank/DDBJ whole genome shotgun (WGS) entry which is preliminary data.</text>
</comment>
<keyword evidence="1" id="KW-1133">Transmembrane helix</keyword>
<proteinExistence type="predicted"/>
<dbReference type="EMBL" id="JAATEO010000004">
    <property type="protein sequence ID" value="NJP31327.1"/>
    <property type="molecule type" value="Genomic_DNA"/>
</dbReference>
<keyword evidence="1" id="KW-0812">Transmembrane</keyword>
<feature type="transmembrane region" description="Helical" evidence="1">
    <location>
        <begin position="26"/>
        <end position="44"/>
    </location>
</feature>
<organism evidence="2 3">
    <name type="scientific">Micromonospora thermarum</name>
    <dbReference type="NCBI Taxonomy" id="2720024"/>
    <lineage>
        <taxon>Bacteria</taxon>
        <taxon>Bacillati</taxon>
        <taxon>Actinomycetota</taxon>
        <taxon>Actinomycetes</taxon>
        <taxon>Micromonosporales</taxon>
        <taxon>Micromonosporaceae</taxon>
        <taxon>Micromonospora</taxon>
    </lineage>
</organism>
<evidence type="ECO:0000313" key="2">
    <source>
        <dbReference type="EMBL" id="NJP31327.1"/>
    </source>
</evidence>
<dbReference type="Proteomes" id="UP000783871">
    <property type="component" value="Unassembled WGS sequence"/>
</dbReference>
<keyword evidence="3" id="KW-1185">Reference proteome</keyword>
<accession>A0ABX0Z2H5</accession>
<reference evidence="2 3" key="1">
    <citation type="submission" date="2020-03" db="EMBL/GenBank/DDBJ databases">
        <title>WGS of actinomycetes isolated from Thailand.</title>
        <authorList>
            <person name="Thawai C."/>
        </authorList>
    </citation>
    <scope>NUCLEOTIDE SEQUENCE [LARGE SCALE GENOMIC DNA]</scope>
    <source>
        <strain evidence="2 3">HSS6-12</strain>
    </source>
</reference>
<protein>
    <submittedName>
        <fullName evidence="2">Uncharacterized protein</fullName>
    </submittedName>
</protein>
<keyword evidence="1" id="KW-0472">Membrane</keyword>
<gene>
    <name evidence="2" type="ORF">HCJ94_04835</name>
</gene>
<evidence type="ECO:0000256" key="1">
    <source>
        <dbReference type="SAM" id="Phobius"/>
    </source>
</evidence>
<sequence>MTCAHTVAGIVCFGLALLNLYRGRRWWLWLILAAVFLGAAWPWATGLSRAAWCPPF</sequence>
<evidence type="ECO:0000313" key="3">
    <source>
        <dbReference type="Proteomes" id="UP000783871"/>
    </source>
</evidence>